<feature type="transmembrane region" description="Helical" evidence="2">
    <location>
        <begin position="44"/>
        <end position="66"/>
    </location>
</feature>
<protein>
    <recommendedName>
        <fullName evidence="5">DUF805 domain-containing protein</fullName>
    </recommendedName>
</protein>
<proteinExistence type="predicted"/>
<feature type="region of interest" description="Disordered" evidence="1">
    <location>
        <begin position="158"/>
        <end position="200"/>
    </location>
</feature>
<comment type="caution">
    <text evidence="3">The sequence shown here is derived from an EMBL/GenBank/DDBJ whole genome shotgun (WGS) entry which is preliminary data.</text>
</comment>
<dbReference type="eggNOG" id="ENOG50315M5">
    <property type="taxonomic scope" value="Bacteria"/>
</dbReference>
<dbReference type="STRING" id="1280946.HY29_02735"/>
<evidence type="ECO:0000313" key="4">
    <source>
        <dbReference type="Proteomes" id="UP000027037"/>
    </source>
</evidence>
<organism evidence="3 4">
    <name type="scientific">Hyphomonas beringensis</name>
    <dbReference type="NCBI Taxonomy" id="1280946"/>
    <lineage>
        <taxon>Bacteria</taxon>
        <taxon>Pseudomonadati</taxon>
        <taxon>Pseudomonadota</taxon>
        <taxon>Alphaproteobacteria</taxon>
        <taxon>Hyphomonadales</taxon>
        <taxon>Hyphomonadaceae</taxon>
        <taxon>Hyphomonas</taxon>
    </lineage>
</organism>
<gene>
    <name evidence="3" type="ORF">HY29_02735</name>
</gene>
<evidence type="ECO:0000256" key="2">
    <source>
        <dbReference type="SAM" id="Phobius"/>
    </source>
</evidence>
<evidence type="ECO:0000313" key="3">
    <source>
        <dbReference type="EMBL" id="KCZ54003.1"/>
    </source>
</evidence>
<accession>A0A062U8D9</accession>
<evidence type="ECO:0000256" key="1">
    <source>
        <dbReference type="SAM" id="MobiDB-lite"/>
    </source>
</evidence>
<feature type="transmembrane region" description="Helical" evidence="2">
    <location>
        <begin position="119"/>
        <end position="144"/>
    </location>
</feature>
<dbReference type="PATRIC" id="fig|1280946.3.peg.2174"/>
<feature type="compositionally biased region" description="Low complexity" evidence="1">
    <location>
        <begin position="167"/>
        <end position="176"/>
    </location>
</feature>
<sequence>MAEPIDHHRPWIRDERDDPARMDWLQTLFNPFGMTSKLHFSRAWTFMFMGRILLFIVPVFSVSIASMAGADLGAAWKPLGFFPLPIPALLVPFFVFTIVTALTSWVAHMRRLADANRSTLKAMIVLIPLILGLVGFAGGVMMGVTGYEAQKAQSAPAAVEKKEEGSAAADAAPVTEAKAEAKPKPAQARGRRGPQPTMKQMALGGGMGLATLLWALAGLPVMLWTLLHVARLPNGGVGPLRTGSDLTQEEQRKLSTAPKPYQTTA</sequence>
<reference evidence="3 4" key="1">
    <citation type="journal article" date="2014" name="Antonie Van Leeuwenhoek">
        <title>Hyphomonas beringensis sp. nov. and Hyphomonas chukchiensis sp. nov., isolated from surface seawater of the Bering Sea and Chukchi Sea.</title>
        <authorList>
            <person name="Li C."/>
            <person name="Lai Q."/>
            <person name="Li G."/>
            <person name="Dong C."/>
            <person name="Wang J."/>
            <person name="Liao Y."/>
            <person name="Shao Z."/>
        </authorList>
    </citation>
    <scope>NUCLEOTIDE SEQUENCE [LARGE SCALE GENOMIC DNA]</scope>
    <source>
        <strain evidence="3 4">25B14_1</strain>
    </source>
</reference>
<feature type="region of interest" description="Disordered" evidence="1">
    <location>
        <begin position="235"/>
        <end position="265"/>
    </location>
</feature>
<keyword evidence="4" id="KW-1185">Reference proteome</keyword>
<feature type="transmembrane region" description="Helical" evidence="2">
    <location>
        <begin position="201"/>
        <end position="227"/>
    </location>
</feature>
<dbReference type="Proteomes" id="UP000027037">
    <property type="component" value="Unassembled WGS sequence"/>
</dbReference>
<feature type="transmembrane region" description="Helical" evidence="2">
    <location>
        <begin position="86"/>
        <end position="107"/>
    </location>
</feature>
<name>A0A062U8D9_9PROT</name>
<dbReference type="AlphaFoldDB" id="A0A062U8D9"/>
<keyword evidence="2" id="KW-0472">Membrane</keyword>
<dbReference type="EMBL" id="AWFF01000043">
    <property type="protein sequence ID" value="KCZ54003.1"/>
    <property type="molecule type" value="Genomic_DNA"/>
</dbReference>
<keyword evidence="2" id="KW-1133">Transmembrane helix</keyword>
<evidence type="ECO:0008006" key="5">
    <source>
        <dbReference type="Google" id="ProtNLM"/>
    </source>
</evidence>
<keyword evidence="2" id="KW-0812">Transmembrane</keyword>